<dbReference type="Proteomes" id="UP000185473">
    <property type="component" value="Chromosome"/>
</dbReference>
<dbReference type="OrthoDB" id="2146811at2"/>
<sequence>MKIIGNTLETIHKFRHGHLSKRWLDDPFLTSTVALGANRNIKLQLLYLDTNDTFYLVESTSSIAHSLQYQDGAISVSEWSPADFAGLLRSYNQPGFDNYFQLIVTNTAMAYSGSKQEDFVK</sequence>
<dbReference type="KEGG" id="wjo:FOL01_0504"/>
<accession>A0A1L6RA26</accession>
<name>A0A1L6RA26_9LACO</name>
<reference evidence="1 2" key="1">
    <citation type="submission" date="2016-02" db="EMBL/GenBank/DDBJ databases">
        <title>Complete Genome Sequence of Weissella jogaejeotgali FOL01.</title>
        <authorList>
            <person name="Lee J.-H."/>
            <person name="Ku H.-J."/>
        </authorList>
    </citation>
    <scope>NUCLEOTIDE SEQUENCE [LARGE SCALE GENOMIC DNA]</scope>
    <source>
        <strain evidence="1 2">FOL01</strain>
    </source>
</reference>
<gene>
    <name evidence="1" type="ORF">FOL01_0504</name>
</gene>
<protein>
    <submittedName>
        <fullName evidence="1">Uncharacterized protein</fullName>
    </submittedName>
</protein>
<evidence type="ECO:0000313" key="1">
    <source>
        <dbReference type="EMBL" id="APS41363.1"/>
    </source>
</evidence>
<organism evidence="1 2">
    <name type="scientific">Weissella jogaejeotgali</name>
    <dbReference type="NCBI Taxonomy" id="1631871"/>
    <lineage>
        <taxon>Bacteria</taxon>
        <taxon>Bacillati</taxon>
        <taxon>Bacillota</taxon>
        <taxon>Bacilli</taxon>
        <taxon>Lactobacillales</taxon>
        <taxon>Lactobacillaceae</taxon>
        <taxon>Weissella</taxon>
    </lineage>
</organism>
<dbReference type="EMBL" id="CP014332">
    <property type="protein sequence ID" value="APS41363.1"/>
    <property type="molecule type" value="Genomic_DNA"/>
</dbReference>
<proteinExistence type="predicted"/>
<dbReference type="RefSeq" id="WP_075269207.1">
    <property type="nucleotide sequence ID" value="NZ_CP014332.1"/>
</dbReference>
<dbReference type="AlphaFoldDB" id="A0A1L6RA26"/>
<keyword evidence="2" id="KW-1185">Reference proteome</keyword>
<evidence type="ECO:0000313" key="2">
    <source>
        <dbReference type="Proteomes" id="UP000185473"/>
    </source>
</evidence>